<sequence length="266" mass="27780">MDPGDDAGVAIDANVTTAEPAVDGPNEQSVAPPAPEPAAAEQSTGPEALAPPATHQRTWSLPKSPVSRERADEMGRTALRAVTAIARFIAGIARSGARAVRQFWRLIAAVPPAVQLFSSAGTLMLLGVVGAITFHTTLGLVCTVVVVPVCAAVLGALGHRWYTGLGIEVPGRSTAGQPAASDLQRSMHYVDAKLGQALTSFGTEHHQQAVIALFQAKTAVELTLGTEQDVTSFFDVPLRAEDYNLQPRIQAGSTSALRESNSRAAS</sequence>
<reference evidence="3 4" key="1">
    <citation type="journal article" date="2019" name="Emerg. Microbes Infect.">
        <title>Comprehensive subspecies identification of 175 nontuberculous mycobacteria species based on 7547 genomic profiles.</title>
        <authorList>
            <person name="Matsumoto Y."/>
            <person name="Kinjo T."/>
            <person name="Motooka D."/>
            <person name="Nabeya D."/>
            <person name="Jung N."/>
            <person name="Uechi K."/>
            <person name="Horii T."/>
            <person name="Iida T."/>
            <person name="Fujita J."/>
            <person name="Nakamura S."/>
        </authorList>
    </citation>
    <scope>NUCLEOTIDE SEQUENCE [LARGE SCALE GENOMIC DNA]</scope>
    <source>
        <strain evidence="3 4">JCM 30395</strain>
    </source>
</reference>
<keyword evidence="2" id="KW-0812">Transmembrane</keyword>
<dbReference type="Proteomes" id="UP000466445">
    <property type="component" value="Chromosome"/>
</dbReference>
<proteinExistence type="predicted"/>
<dbReference type="EMBL" id="AP022595">
    <property type="protein sequence ID" value="BBY59480.1"/>
    <property type="molecule type" value="Genomic_DNA"/>
</dbReference>
<feature type="transmembrane region" description="Helical" evidence="2">
    <location>
        <begin position="138"/>
        <end position="157"/>
    </location>
</feature>
<evidence type="ECO:0000256" key="2">
    <source>
        <dbReference type="SAM" id="Phobius"/>
    </source>
</evidence>
<keyword evidence="2" id="KW-0472">Membrane</keyword>
<gene>
    <name evidence="3" type="ORF">MSAR_26160</name>
</gene>
<dbReference type="AlphaFoldDB" id="A0A7I7SSB0"/>
<feature type="transmembrane region" description="Helical" evidence="2">
    <location>
        <begin position="103"/>
        <end position="132"/>
    </location>
</feature>
<accession>A0A7I7SSB0</accession>
<evidence type="ECO:0000313" key="4">
    <source>
        <dbReference type="Proteomes" id="UP000466445"/>
    </source>
</evidence>
<organism evidence="3 4">
    <name type="scientific">Mycolicibacterium sarraceniae</name>
    <dbReference type="NCBI Taxonomy" id="1534348"/>
    <lineage>
        <taxon>Bacteria</taxon>
        <taxon>Bacillati</taxon>
        <taxon>Actinomycetota</taxon>
        <taxon>Actinomycetes</taxon>
        <taxon>Mycobacteriales</taxon>
        <taxon>Mycobacteriaceae</taxon>
        <taxon>Mycolicibacterium</taxon>
    </lineage>
</organism>
<protein>
    <submittedName>
        <fullName evidence="3">Uncharacterized protein</fullName>
    </submittedName>
</protein>
<keyword evidence="2" id="KW-1133">Transmembrane helix</keyword>
<evidence type="ECO:0000313" key="3">
    <source>
        <dbReference type="EMBL" id="BBY59480.1"/>
    </source>
</evidence>
<dbReference type="KEGG" id="msar:MSAR_26160"/>
<name>A0A7I7SSB0_9MYCO</name>
<feature type="region of interest" description="Disordered" evidence="1">
    <location>
        <begin position="1"/>
        <end position="72"/>
    </location>
</feature>
<keyword evidence="4" id="KW-1185">Reference proteome</keyword>
<evidence type="ECO:0000256" key="1">
    <source>
        <dbReference type="SAM" id="MobiDB-lite"/>
    </source>
</evidence>